<dbReference type="InterPro" id="IPR023585">
    <property type="entry name" value="Ile-tRNA-ligase_type1"/>
</dbReference>
<dbReference type="SUPFAM" id="SSF52374">
    <property type="entry name" value="Nucleotidylyl transferase"/>
    <property type="match status" value="1"/>
</dbReference>
<dbReference type="Pfam" id="PF08264">
    <property type="entry name" value="Anticodon_1"/>
    <property type="match status" value="1"/>
</dbReference>
<evidence type="ECO:0000256" key="1">
    <source>
        <dbReference type="ARBA" id="ARBA00006887"/>
    </source>
</evidence>
<evidence type="ECO:0000259" key="12">
    <source>
        <dbReference type="Pfam" id="PF08264"/>
    </source>
</evidence>
<keyword evidence="10" id="KW-0479">Metal-binding</keyword>
<keyword evidence="10" id="KW-0862">Zinc</keyword>
<keyword evidence="6 10" id="KW-0648">Protein biosynthesis</keyword>
<name>A0A8J6XT76_9BACT</name>
<dbReference type="PANTHER" id="PTHR42765">
    <property type="entry name" value="SOLEUCYL-TRNA SYNTHETASE"/>
    <property type="match status" value="1"/>
</dbReference>
<feature type="binding site" evidence="10">
    <location>
        <position position="980"/>
    </location>
    <ligand>
        <name>Zn(2+)</name>
        <dbReference type="ChEBI" id="CHEBI:29105"/>
    </ligand>
</feature>
<evidence type="ECO:0000256" key="5">
    <source>
        <dbReference type="ARBA" id="ARBA00022840"/>
    </source>
</evidence>
<evidence type="ECO:0000256" key="3">
    <source>
        <dbReference type="ARBA" id="ARBA00022598"/>
    </source>
</evidence>
<comment type="function">
    <text evidence="8 10">Catalyzes the attachment of isoleucine to tRNA(Ile). As IleRS can inadvertently accommodate and process structurally similar amino acids such as valine, to avoid such errors it has two additional distinct tRNA(Ile)-dependent editing activities. One activity is designated as 'pretransfer' editing and involves the hydrolysis of activated Val-AMP. The other activity is designated 'posttransfer' editing and involves deacylation of mischarged Val-tRNA(Ile).</text>
</comment>
<dbReference type="InterPro" id="IPR013155">
    <property type="entry name" value="M/V/L/I-tRNA-synth_anticd-bd"/>
</dbReference>
<keyword evidence="2 10" id="KW-0963">Cytoplasm</keyword>
<dbReference type="GO" id="GO:0008270">
    <property type="term" value="F:zinc ion binding"/>
    <property type="evidence" value="ECO:0007669"/>
    <property type="project" value="UniProtKB-UniRule"/>
</dbReference>
<keyword evidence="7 10" id="KW-0030">Aminoacyl-tRNA synthetase</keyword>
<comment type="subcellular location">
    <subcellularLocation>
        <location evidence="10">Cytoplasm</location>
    </subcellularLocation>
</comment>
<sequence>MSTEFELKSTINLPKTRFPMKAGLPNREPVTLSWWSKIDVFNRIRKSRESAEPFGLHDGPPYANGHIHLGHALNKILKDIVVKSRTMMGYDAHYIPGWDCHGLPIEHHMDKKLGSKKAKMTALQFRAACREYAERFIVIQGDEFQRLGVMWDRATDTAEHDADAPNRTAIYRTLDRTYEAEIIRQVGRFFENGAIYHGEKPVHWCPSCRTALAEAEVEYEDRTDPSVYVKFPVEGLEAKVPELAGRKVVLLIWTTTPWTLPANLAVALHPELPYVAVEVGEEVHIIAEGLLEEVRGKLSWGDTPVIARFTGAELVGQGDDYIGTGARVERPYPTASGPGAGPGLVILGDHVTLDAGTGNVHTAPGHGAEDFVVGKEYDLPPFNPVGDNGCFLPDRVGPDWMKGQFVLKANAKIVEDLEQRGLLMLHEDYFHSYPHCWRCKSPVLFRSTPQWFISIDHQDLRGRAVKAIREAKWLPAFGEDRIAGMVENRPDWCISRQRTWGVPIPAVLCSHCIDENPDAFIRDQAFFRHMEDLVRQEGSDAWYGAPEGDGHRPYASDEERRDRLVPAGIGCPHCGERSGLSFHEHIVDVWFESGVSHSAVLGRDDKHPWPADLYMEGHDQYRGWFHSSLLVAVNDRETAPYKEVVTHGFTLDGDGRKMSKTLGNTISPLDVVNRRGADILRMWVSMVDYLEDMRISDEIMDRNSESYRKIRNTFRYLLGNLNGFDPDRDLLPYEEMEEIDRWALQQLDLFREKLVEAYRKHHYHAVYHGLQNFCGVTLSSFYLDIIKDRLYTYPTSGKGRRSALTVLYRLATDLCRLMAPVLCFTAEEIWQELETLHGREPWTDATIHTERFPEALVKNRDQPLIDRWQRLMDLRSEISPALENARKDKLIGTSLAAKVVLEGPDEITDFLGSFGDNLKYYLITSGVEFGPAGESALESERVPGFRIGVLAADGVKCQRCWNFTTDVDSAPDYPGCCGRCVEHIRA</sequence>
<evidence type="ECO:0000256" key="6">
    <source>
        <dbReference type="ARBA" id="ARBA00022917"/>
    </source>
</evidence>
<dbReference type="PROSITE" id="PS00178">
    <property type="entry name" value="AA_TRNA_LIGASE_I"/>
    <property type="match status" value="1"/>
</dbReference>
<comment type="catalytic activity">
    <reaction evidence="9 10">
        <text>tRNA(Ile) + L-isoleucine + ATP = L-isoleucyl-tRNA(Ile) + AMP + diphosphate</text>
        <dbReference type="Rhea" id="RHEA:11060"/>
        <dbReference type="Rhea" id="RHEA-COMP:9666"/>
        <dbReference type="Rhea" id="RHEA-COMP:9695"/>
        <dbReference type="ChEBI" id="CHEBI:30616"/>
        <dbReference type="ChEBI" id="CHEBI:33019"/>
        <dbReference type="ChEBI" id="CHEBI:58045"/>
        <dbReference type="ChEBI" id="CHEBI:78442"/>
        <dbReference type="ChEBI" id="CHEBI:78528"/>
        <dbReference type="ChEBI" id="CHEBI:456215"/>
        <dbReference type="EC" id="6.1.1.5"/>
    </reaction>
</comment>
<dbReference type="InterPro" id="IPR001412">
    <property type="entry name" value="aa-tRNA-synth_I_CS"/>
</dbReference>
<dbReference type="GO" id="GO:0002161">
    <property type="term" value="F:aminoacyl-tRNA deacylase activity"/>
    <property type="evidence" value="ECO:0007669"/>
    <property type="project" value="InterPro"/>
</dbReference>
<dbReference type="CDD" id="cd07960">
    <property type="entry name" value="Anticodon_Ia_Ile_BEm"/>
    <property type="match status" value="1"/>
</dbReference>
<protein>
    <recommendedName>
        <fullName evidence="10">Isoleucine--tRNA ligase</fullName>
        <ecNumber evidence="10">6.1.1.5</ecNumber>
    </recommendedName>
    <alternativeName>
        <fullName evidence="10">Isoleucyl-tRNA synthetase</fullName>
        <shortName evidence="10">IleRS</shortName>
    </alternativeName>
</protein>
<comment type="similarity">
    <text evidence="1 10">Belongs to the class-I aminoacyl-tRNA synthetase family. IleS type 1 subfamily.</text>
</comment>
<evidence type="ECO:0000256" key="10">
    <source>
        <dbReference type="HAMAP-Rule" id="MF_02002"/>
    </source>
</evidence>
<dbReference type="AlphaFoldDB" id="A0A8J6XT76"/>
<dbReference type="Gene3D" id="3.40.50.620">
    <property type="entry name" value="HUPs"/>
    <property type="match status" value="2"/>
</dbReference>
<dbReference type="SUPFAM" id="SSF50677">
    <property type="entry name" value="ValRS/IleRS/LeuRS editing domain"/>
    <property type="match status" value="1"/>
</dbReference>
<evidence type="ECO:0000256" key="7">
    <source>
        <dbReference type="ARBA" id="ARBA00023146"/>
    </source>
</evidence>
<gene>
    <name evidence="10 13" type="primary">ileS</name>
    <name evidence="13" type="ORF">IFK94_09115</name>
</gene>
<dbReference type="NCBIfam" id="TIGR00392">
    <property type="entry name" value="ileS"/>
    <property type="match status" value="1"/>
</dbReference>
<accession>A0A8J6XT76</accession>
<feature type="domain" description="Aminoacyl-tRNA synthetase class Ia" evidence="11">
    <location>
        <begin position="32"/>
        <end position="696"/>
    </location>
</feature>
<dbReference type="Pfam" id="PF00133">
    <property type="entry name" value="tRNA-synt_1"/>
    <property type="match status" value="1"/>
</dbReference>
<proteinExistence type="inferred from homology"/>
<dbReference type="HAMAP" id="MF_02002">
    <property type="entry name" value="Ile_tRNA_synth_type1"/>
    <property type="match status" value="1"/>
</dbReference>
<dbReference type="PANTHER" id="PTHR42765:SF1">
    <property type="entry name" value="ISOLEUCINE--TRNA LIGASE, MITOCHONDRIAL"/>
    <property type="match status" value="1"/>
</dbReference>
<dbReference type="GO" id="GO:0005524">
    <property type="term" value="F:ATP binding"/>
    <property type="evidence" value="ECO:0007669"/>
    <property type="project" value="UniProtKB-UniRule"/>
</dbReference>
<dbReference type="PRINTS" id="PR00984">
    <property type="entry name" value="TRNASYNTHILE"/>
</dbReference>
<dbReference type="InterPro" id="IPR002300">
    <property type="entry name" value="aa-tRNA-synth_Ia"/>
</dbReference>
<dbReference type="GO" id="GO:0004822">
    <property type="term" value="F:isoleucine-tRNA ligase activity"/>
    <property type="evidence" value="ECO:0007669"/>
    <property type="project" value="UniProtKB-UniRule"/>
</dbReference>
<feature type="binding site" evidence="10">
    <location>
        <position position="977"/>
    </location>
    <ligand>
        <name>Zn(2+)</name>
        <dbReference type="ChEBI" id="CHEBI:29105"/>
    </ligand>
</feature>
<evidence type="ECO:0000313" key="14">
    <source>
        <dbReference type="Proteomes" id="UP000648239"/>
    </source>
</evidence>
<feature type="binding site" evidence="10">
    <location>
        <position position="957"/>
    </location>
    <ligand>
        <name>Zn(2+)</name>
        <dbReference type="ChEBI" id="CHEBI:29105"/>
    </ligand>
</feature>
<feature type="domain" description="Methionyl/Valyl/Leucyl/Isoleucyl-tRNA synthetase anticodon-binding" evidence="12">
    <location>
        <begin position="740"/>
        <end position="900"/>
    </location>
</feature>
<dbReference type="EC" id="6.1.1.5" evidence="10"/>
<reference evidence="13 14" key="1">
    <citation type="submission" date="2020-08" db="EMBL/GenBank/DDBJ databases">
        <title>Acidobacteriota in marine sediments use diverse sulfur dissimilation pathways.</title>
        <authorList>
            <person name="Wasmund K."/>
        </authorList>
    </citation>
    <scope>NUCLEOTIDE SEQUENCE [LARGE SCALE GENOMIC DNA]</scope>
    <source>
        <strain evidence="13">MAG AM4</strain>
    </source>
</reference>
<dbReference type="InterPro" id="IPR033708">
    <property type="entry name" value="Anticodon_Ile_BEm"/>
</dbReference>
<comment type="domain">
    <text evidence="10">IleRS has two distinct active sites: one for aminoacylation and one for editing. The misactivated valine is translocated from the active site to the editing site, which sterically excludes the correctly activated isoleucine. The single editing site contains two valyl binding pockets, one specific for each substrate (Val-AMP or Val-tRNA(Ile)).</text>
</comment>
<evidence type="ECO:0000256" key="9">
    <source>
        <dbReference type="ARBA" id="ARBA00048359"/>
    </source>
</evidence>
<dbReference type="InterPro" id="IPR002301">
    <property type="entry name" value="Ile-tRNA-ligase"/>
</dbReference>
<evidence type="ECO:0000313" key="13">
    <source>
        <dbReference type="EMBL" id="MBD3868272.1"/>
    </source>
</evidence>
<evidence type="ECO:0000256" key="8">
    <source>
        <dbReference type="ARBA" id="ARBA00025217"/>
    </source>
</evidence>
<feature type="short sequence motif" description="'HIGH' region" evidence="10">
    <location>
        <begin position="61"/>
        <end position="71"/>
    </location>
</feature>
<dbReference type="InterPro" id="IPR009080">
    <property type="entry name" value="tRNAsynth_Ia_anticodon-bd"/>
</dbReference>
<keyword evidence="3 10" id="KW-0436">Ligase</keyword>
<evidence type="ECO:0000256" key="4">
    <source>
        <dbReference type="ARBA" id="ARBA00022741"/>
    </source>
</evidence>
<keyword evidence="4 10" id="KW-0547">Nucleotide-binding</keyword>
<dbReference type="Proteomes" id="UP000648239">
    <property type="component" value="Unassembled WGS sequence"/>
</dbReference>
<comment type="subunit">
    <text evidence="10">Monomer.</text>
</comment>
<dbReference type="GO" id="GO:0000049">
    <property type="term" value="F:tRNA binding"/>
    <property type="evidence" value="ECO:0007669"/>
    <property type="project" value="InterPro"/>
</dbReference>
<feature type="binding site" evidence="10">
    <location>
        <position position="616"/>
    </location>
    <ligand>
        <name>L-isoleucyl-5'-AMP</name>
        <dbReference type="ChEBI" id="CHEBI:178002"/>
    </ligand>
</feature>
<dbReference type="SUPFAM" id="SSF47323">
    <property type="entry name" value="Anticodon-binding domain of a subclass of class I aminoacyl-tRNA synthetases"/>
    <property type="match status" value="1"/>
</dbReference>
<comment type="caution">
    <text evidence="13">The sequence shown here is derived from an EMBL/GenBank/DDBJ whole genome shotgun (WGS) entry which is preliminary data.</text>
</comment>
<evidence type="ECO:0000256" key="2">
    <source>
        <dbReference type="ARBA" id="ARBA00022490"/>
    </source>
</evidence>
<keyword evidence="5 10" id="KW-0067">ATP-binding</keyword>
<organism evidence="13 14">
    <name type="scientific">Candidatus Polarisedimenticola svalbardensis</name>
    <dbReference type="NCBI Taxonomy" id="2886004"/>
    <lineage>
        <taxon>Bacteria</taxon>
        <taxon>Pseudomonadati</taxon>
        <taxon>Acidobacteriota</taxon>
        <taxon>Candidatus Polarisedimenticolia</taxon>
        <taxon>Candidatus Polarisedimenticolales</taxon>
        <taxon>Candidatus Polarisedimenticolaceae</taxon>
        <taxon>Candidatus Polarisedimenticola</taxon>
    </lineage>
</organism>
<evidence type="ECO:0000259" key="11">
    <source>
        <dbReference type="Pfam" id="PF00133"/>
    </source>
</evidence>
<dbReference type="InterPro" id="IPR014729">
    <property type="entry name" value="Rossmann-like_a/b/a_fold"/>
</dbReference>
<dbReference type="GO" id="GO:0005829">
    <property type="term" value="C:cytosol"/>
    <property type="evidence" value="ECO:0007669"/>
    <property type="project" value="TreeGrafter"/>
</dbReference>
<dbReference type="Gene3D" id="3.90.740.10">
    <property type="entry name" value="Valyl/Leucyl/Isoleucyl-tRNA synthetase, editing domain"/>
    <property type="match status" value="1"/>
</dbReference>
<comment type="cofactor">
    <cofactor evidence="10">
        <name>Zn(2+)</name>
        <dbReference type="ChEBI" id="CHEBI:29105"/>
    </cofactor>
    <text evidence="10">Binds 1 zinc ion per subunit.</text>
</comment>
<feature type="binding site" evidence="10">
    <location>
        <position position="660"/>
    </location>
    <ligand>
        <name>ATP</name>
        <dbReference type="ChEBI" id="CHEBI:30616"/>
    </ligand>
</feature>
<dbReference type="InterPro" id="IPR009008">
    <property type="entry name" value="Val/Leu/Ile-tRNA-synth_edit"/>
</dbReference>
<dbReference type="Gene3D" id="1.10.10.830">
    <property type="entry name" value="Ile-tRNA synthetase CP2 domain-like"/>
    <property type="match status" value="1"/>
</dbReference>
<dbReference type="InterPro" id="IPR050081">
    <property type="entry name" value="Ile-tRNA_ligase"/>
</dbReference>
<dbReference type="GO" id="GO:0006428">
    <property type="term" value="P:isoleucyl-tRNA aminoacylation"/>
    <property type="evidence" value="ECO:0007669"/>
    <property type="project" value="UniProtKB-UniRule"/>
</dbReference>
<dbReference type="Gene3D" id="1.10.730.20">
    <property type="match status" value="1"/>
</dbReference>
<feature type="short sequence motif" description="'KMSKS' region" evidence="10">
    <location>
        <begin position="657"/>
        <end position="661"/>
    </location>
</feature>
<dbReference type="EMBL" id="JACXWD010000026">
    <property type="protein sequence ID" value="MBD3868272.1"/>
    <property type="molecule type" value="Genomic_DNA"/>
</dbReference>
<feature type="binding site" evidence="10">
    <location>
        <position position="960"/>
    </location>
    <ligand>
        <name>Zn(2+)</name>
        <dbReference type="ChEBI" id="CHEBI:29105"/>
    </ligand>
</feature>